<gene>
    <name evidence="2" type="ORF">E2C01_056298</name>
</gene>
<organism evidence="2 3">
    <name type="scientific">Portunus trituberculatus</name>
    <name type="common">Swimming crab</name>
    <name type="synonym">Neptunus trituberculatus</name>
    <dbReference type="NCBI Taxonomy" id="210409"/>
    <lineage>
        <taxon>Eukaryota</taxon>
        <taxon>Metazoa</taxon>
        <taxon>Ecdysozoa</taxon>
        <taxon>Arthropoda</taxon>
        <taxon>Crustacea</taxon>
        <taxon>Multicrustacea</taxon>
        <taxon>Malacostraca</taxon>
        <taxon>Eumalacostraca</taxon>
        <taxon>Eucarida</taxon>
        <taxon>Decapoda</taxon>
        <taxon>Pleocyemata</taxon>
        <taxon>Brachyura</taxon>
        <taxon>Eubrachyura</taxon>
        <taxon>Portunoidea</taxon>
        <taxon>Portunidae</taxon>
        <taxon>Portuninae</taxon>
        <taxon>Portunus</taxon>
    </lineage>
</organism>
<evidence type="ECO:0000313" key="2">
    <source>
        <dbReference type="EMBL" id="MPC62215.1"/>
    </source>
</evidence>
<dbReference type="Proteomes" id="UP000324222">
    <property type="component" value="Unassembled WGS sequence"/>
</dbReference>
<sequence>MPKGGKKATPPPTQFEEASRQSSSPPLPSASMDVQALFRWMADREDAAQAEREEQRREDAARFKALLTRLAALTPQPKSQHSAKPKPQKSKKNGHATIHMVRTQSPSGVPRSPMRVA</sequence>
<dbReference type="AlphaFoldDB" id="A0A5B7GXP8"/>
<evidence type="ECO:0000256" key="1">
    <source>
        <dbReference type="SAM" id="MobiDB-lite"/>
    </source>
</evidence>
<feature type="compositionally biased region" description="Basic residues" evidence="1">
    <location>
        <begin position="81"/>
        <end position="94"/>
    </location>
</feature>
<name>A0A5B7GXP8_PORTR</name>
<comment type="caution">
    <text evidence="2">The sequence shown here is derived from an EMBL/GenBank/DDBJ whole genome shotgun (WGS) entry which is preliminary data.</text>
</comment>
<dbReference type="EMBL" id="VSRR010019428">
    <property type="protein sequence ID" value="MPC62215.1"/>
    <property type="molecule type" value="Genomic_DNA"/>
</dbReference>
<reference evidence="2 3" key="1">
    <citation type="submission" date="2019-05" db="EMBL/GenBank/DDBJ databases">
        <title>Another draft genome of Portunus trituberculatus and its Hox gene families provides insights of decapod evolution.</title>
        <authorList>
            <person name="Jeong J.-H."/>
            <person name="Song I."/>
            <person name="Kim S."/>
            <person name="Choi T."/>
            <person name="Kim D."/>
            <person name="Ryu S."/>
            <person name="Kim W."/>
        </authorList>
    </citation>
    <scope>NUCLEOTIDE SEQUENCE [LARGE SCALE GENOMIC DNA]</scope>
    <source>
        <tissue evidence="2">Muscle</tissue>
    </source>
</reference>
<proteinExistence type="predicted"/>
<protein>
    <submittedName>
        <fullName evidence="2">Uncharacterized protein</fullName>
    </submittedName>
</protein>
<feature type="region of interest" description="Disordered" evidence="1">
    <location>
        <begin position="71"/>
        <end position="117"/>
    </location>
</feature>
<accession>A0A5B7GXP8</accession>
<keyword evidence="3" id="KW-1185">Reference proteome</keyword>
<evidence type="ECO:0000313" key="3">
    <source>
        <dbReference type="Proteomes" id="UP000324222"/>
    </source>
</evidence>
<feature type="region of interest" description="Disordered" evidence="1">
    <location>
        <begin position="1"/>
        <end position="38"/>
    </location>
</feature>